<evidence type="ECO:0000313" key="1">
    <source>
        <dbReference type="EMBL" id="SFM52640.1"/>
    </source>
</evidence>
<dbReference type="EMBL" id="FOTK01000036">
    <property type="protein sequence ID" value="SFM52640.1"/>
    <property type="molecule type" value="Genomic_DNA"/>
</dbReference>
<proteinExistence type="predicted"/>
<name>A0A1I4RL41_9HYPH</name>
<keyword evidence="2" id="KW-1185">Reference proteome</keyword>
<dbReference type="OrthoDB" id="7993100at2"/>
<dbReference type="RefSeq" id="WP_139234201.1">
    <property type="nucleotide sequence ID" value="NZ_FOTK01000036.1"/>
</dbReference>
<organism evidence="1 2">
    <name type="scientific">Methylobacterium pseudosasicola</name>
    <dbReference type="NCBI Taxonomy" id="582667"/>
    <lineage>
        <taxon>Bacteria</taxon>
        <taxon>Pseudomonadati</taxon>
        <taxon>Pseudomonadota</taxon>
        <taxon>Alphaproteobacteria</taxon>
        <taxon>Hyphomicrobiales</taxon>
        <taxon>Methylobacteriaceae</taxon>
        <taxon>Methylobacterium</taxon>
    </lineage>
</organism>
<accession>A0A1I4RL41</accession>
<protein>
    <submittedName>
        <fullName evidence="1">Uncharacterized protein</fullName>
    </submittedName>
</protein>
<dbReference type="AlphaFoldDB" id="A0A1I4RL41"/>
<evidence type="ECO:0000313" key="2">
    <source>
        <dbReference type="Proteomes" id="UP000199048"/>
    </source>
</evidence>
<dbReference type="Proteomes" id="UP000199048">
    <property type="component" value="Unassembled WGS sequence"/>
</dbReference>
<gene>
    <name evidence="1" type="ORF">SAMN05192568_103625</name>
</gene>
<reference evidence="2" key="1">
    <citation type="submission" date="2016-10" db="EMBL/GenBank/DDBJ databases">
        <authorList>
            <person name="Varghese N."/>
            <person name="Submissions S."/>
        </authorList>
    </citation>
    <scope>NUCLEOTIDE SEQUENCE [LARGE SCALE GENOMIC DNA]</scope>
    <source>
        <strain evidence="2">BL36</strain>
    </source>
</reference>
<sequence length="176" mass="19013">MPTQSPNLTPWARSGLALLCLLLAVSVGVRIYAYRQQSESGTAVREAADAHVDLGEGVLLPRSVARHRSVQVSSCCEAASVDFVQASPYGSDPSLVGAPRPNDHVFYVYRGWNLGSRFATASLNAIYFTRRAYARLAMQKTPATDDMAVKIILPADCNASPDDVLAALRREARSSD</sequence>